<proteinExistence type="predicted"/>
<feature type="signal peptide" evidence="1">
    <location>
        <begin position="1"/>
        <end position="19"/>
    </location>
</feature>
<protein>
    <submittedName>
        <fullName evidence="2">Uncharacterized protein</fullName>
    </submittedName>
</protein>
<reference evidence="2" key="2">
    <citation type="journal article" date="2015" name="Data Brief">
        <title>Shoot transcriptome of the giant reed, Arundo donax.</title>
        <authorList>
            <person name="Barrero R.A."/>
            <person name="Guerrero F.D."/>
            <person name="Moolhuijzen P."/>
            <person name="Goolsby J.A."/>
            <person name="Tidwell J."/>
            <person name="Bellgard S.E."/>
            <person name="Bellgard M.I."/>
        </authorList>
    </citation>
    <scope>NUCLEOTIDE SEQUENCE</scope>
    <source>
        <tissue evidence="2">Shoot tissue taken approximately 20 cm above the soil surface</tissue>
    </source>
</reference>
<organism evidence="2">
    <name type="scientific">Arundo donax</name>
    <name type="common">Giant reed</name>
    <name type="synonym">Donax arundinaceus</name>
    <dbReference type="NCBI Taxonomy" id="35708"/>
    <lineage>
        <taxon>Eukaryota</taxon>
        <taxon>Viridiplantae</taxon>
        <taxon>Streptophyta</taxon>
        <taxon>Embryophyta</taxon>
        <taxon>Tracheophyta</taxon>
        <taxon>Spermatophyta</taxon>
        <taxon>Magnoliopsida</taxon>
        <taxon>Liliopsida</taxon>
        <taxon>Poales</taxon>
        <taxon>Poaceae</taxon>
        <taxon>PACMAD clade</taxon>
        <taxon>Arundinoideae</taxon>
        <taxon>Arundineae</taxon>
        <taxon>Arundo</taxon>
    </lineage>
</organism>
<sequence length="65" mass="7647">MDWSLVLSTIVLWSICMEGQDFLMMQCNLYATLYLESPDLKFGQQCLGHARCTRISVLEWRWLSD</sequence>
<name>A0A0A9HQ76_ARUDO</name>
<dbReference type="AlphaFoldDB" id="A0A0A9HQ76"/>
<reference evidence="2" key="1">
    <citation type="submission" date="2014-09" db="EMBL/GenBank/DDBJ databases">
        <authorList>
            <person name="Magalhaes I.L.F."/>
            <person name="Oliveira U."/>
            <person name="Santos F.R."/>
            <person name="Vidigal T.H.D.A."/>
            <person name="Brescovit A.D."/>
            <person name="Santos A.J."/>
        </authorList>
    </citation>
    <scope>NUCLEOTIDE SEQUENCE</scope>
    <source>
        <tissue evidence="2">Shoot tissue taken approximately 20 cm above the soil surface</tissue>
    </source>
</reference>
<keyword evidence="1" id="KW-0732">Signal</keyword>
<dbReference type="EMBL" id="GBRH01159907">
    <property type="protein sequence ID" value="JAE37989.1"/>
    <property type="molecule type" value="Transcribed_RNA"/>
</dbReference>
<evidence type="ECO:0000313" key="2">
    <source>
        <dbReference type="EMBL" id="JAE37989.1"/>
    </source>
</evidence>
<feature type="chain" id="PRO_5002063108" evidence="1">
    <location>
        <begin position="20"/>
        <end position="65"/>
    </location>
</feature>
<accession>A0A0A9HQ76</accession>
<evidence type="ECO:0000256" key="1">
    <source>
        <dbReference type="SAM" id="SignalP"/>
    </source>
</evidence>